<feature type="transmembrane region" description="Helical" evidence="1">
    <location>
        <begin position="70"/>
        <end position="89"/>
    </location>
</feature>
<feature type="transmembrane region" description="Helical" evidence="1">
    <location>
        <begin position="109"/>
        <end position="129"/>
    </location>
</feature>
<keyword evidence="1" id="KW-0812">Transmembrane</keyword>
<feature type="transmembrane region" description="Helical" evidence="1">
    <location>
        <begin position="41"/>
        <end position="58"/>
    </location>
</feature>
<comment type="caution">
    <text evidence="2">The sequence shown here is derived from an EMBL/GenBank/DDBJ whole genome shotgun (WGS) entry which is preliminary data.</text>
</comment>
<accession>A0ABS7ATU2</accession>
<name>A0ABS7ATU2_9ACTN</name>
<keyword evidence="3" id="KW-1185">Reference proteome</keyword>
<protein>
    <submittedName>
        <fullName evidence="2">DUF2637 domain-containing protein</fullName>
    </submittedName>
</protein>
<proteinExistence type="predicted"/>
<dbReference type="Proteomes" id="UP001519863">
    <property type="component" value="Unassembled WGS sequence"/>
</dbReference>
<feature type="transmembrane region" description="Helical" evidence="1">
    <location>
        <begin position="16"/>
        <end position="35"/>
    </location>
</feature>
<dbReference type="EMBL" id="JAHXZI010000001">
    <property type="protein sequence ID" value="MBW6432200.1"/>
    <property type="molecule type" value="Genomic_DNA"/>
</dbReference>
<evidence type="ECO:0000313" key="2">
    <source>
        <dbReference type="EMBL" id="MBW6432200.1"/>
    </source>
</evidence>
<evidence type="ECO:0000313" key="3">
    <source>
        <dbReference type="Proteomes" id="UP001519863"/>
    </source>
</evidence>
<gene>
    <name evidence="2" type="ORF">KZ829_00370</name>
</gene>
<organism evidence="2 3">
    <name type="scientific">Actinoplanes hulinensis</name>
    <dbReference type="NCBI Taxonomy" id="1144547"/>
    <lineage>
        <taxon>Bacteria</taxon>
        <taxon>Bacillati</taxon>
        <taxon>Actinomycetota</taxon>
        <taxon>Actinomycetes</taxon>
        <taxon>Micromonosporales</taxon>
        <taxon>Micromonosporaceae</taxon>
        <taxon>Actinoplanes</taxon>
    </lineage>
</organism>
<keyword evidence="1" id="KW-1133">Transmembrane helix</keyword>
<reference evidence="2 3" key="1">
    <citation type="journal article" date="2013" name="Antonie Van Leeuwenhoek">
        <title>Actinoplanes hulinensis sp. nov., a novel actinomycete isolated from soybean root (Glycine max (L.) Merr).</title>
        <authorList>
            <person name="Shen Y."/>
            <person name="Liu C."/>
            <person name="Wang X."/>
            <person name="Zhao J."/>
            <person name="Jia F."/>
            <person name="Zhang Y."/>
            <person name="Wang L."/>
            <person name="Yang D."/>
            <person name="Xiang W."/>
        </authorList>
    </citation>
    <scope>NUCLEOTIDE SEQUENCE [LARGE SCALE GENOMIC DNA]</scope>
    <source>
        <strain evidence="2 3">NEAU-M9</strain>
    </source>
</reference>
<evidence type="ECO:0000256" key="1">
    <source>
        <dbReference type="SAM" id="Phobius"/>
    </source>
</evidence>
<sequence>MAPADGSLAQHKRIRWGVRAALTLGVVASTVANVLHAVDNPISQTIAAWPPLALLFTVELISRVPVHRRWLATVRLVATAVIAGIAAWVSYWHMADVIARYGETGASPYLIPLTVDGLVIVASVCLVELGSRIRSLSEQVTQ</sequence>
<dbReference type="InterPro" id="IPR021235">
    <property type="entry name" value="DUF2637"/>
</dbReference>
<dbReference type="Pfam" id="PF10935">
    <property type="entry name" value="DUF2637"/>
    <property type="match status" value="1"/>
</dbReference>
<keyword evidence="1" id="KW-0472">Membrane</keyword>